<dbReference type="GO" id="GO:0035735">
    <property type="term" value="P:intraciliary transport involved in cilium assembly"/>
    <property type="evidence" value="ECO:0007669"/>
    <property type="project" value="TreeGrafter"/>
</dbReference>
<dbReference type="PANTHER" id="PTHR46507:SF3">
    <property type="entry name" value="AFADIN- AND ALPHA-ACTININ-BINDING PROTEIN-LIKE"/>
    <property type="match status" value="1"/>
</dbReference>
<feature type="compositionally biased region" description="Polar residues" evidence="1">
    <location>
        <begin position="60"/>
        <end position="74"/>
    </location>
</feature>
<dbReference type="Proteomes" id="UP000694548">
    <property type="component" value="Unassembled WGS sequence"/>
</dbReference>
<reference evidence="2" key="1">
    <citation type="submission" date="2025-08" db="UniProtKB">
        <authorList>
            <consortium name="Ensembl"/>
        </authorList>
    </citation>
    <scope>IDENTIFICATION</scope>
</reference>
<sequence>MSLLPTSGGANRKGHKDQSAALGEMDEHVARLQQLLRSEQMKCSRLQQRCSHQEAKLKQQEMTSSKLRQKLSQLTDRRKEKGLSIEVLNLLPGRRAKGERPSRSLSHNAKQEEAALRLMLERREAELREAMKLRHSFTTLLHALRGDMEQFLESTDMDLSGRRRLNEAETALGEHVTGGVVQSWRTVQKKLQDALSEGPPAEETDHYKLLVQLETELAESQQLVRFQQQLLQDSVASPLPSELSDSYFLEEWERLQMSWEEFDRQRRTFEKERQAFTDAAIRLSRERCDFGRQKASLVKQMFVCDSPLFGQRASRRESSSFNYSVLGPINISGCLPFTPSSTESGNAAVPEERLPSTPELYSALGLSYHYRSREVDHKSETWIEGVDRRAHTPWPSYLDWSL</sequence>
<evidence type="ECO:0000313" key="2">
    <source>
        <dbReference type="Ensembl" id="ENSNFUP00015019344.1"/>
    </source>
</evidence>
<evidence type="ECO:0008006" key="4">
    <source>
        <dbReference type="Google" id="ProtNLM"/>
    </source>
</evidence>
<name>A0A8C6LD36_NOTFU</name>
<dbReference type="GO" id="GO:0036064">
    <property type="term" value="C:ciliary basal body"/>
    <property type="evidence" value="ECO:0007669"/>
    <property type="project" value="TreeGrafter"/>
</dbReference>
<dbReference type="GO" id="GO:0034451">
    <property type="term" value="C:centriolar satellite"/>
    <property type="evidence" value="ECO:0007669"/>
    <property type="project" value="TreeGrafter"/>
</dbReference>
<feature type="region of interest" description="Disordered" evidence="1">
    <location>
        <begin position="1"/>
        <end position="20"/>
    </location>
</feature>
<dbReference type="PANTHER" id="PTHR46507">
    <property type="entry name" value="AFADIN- AND ALPHA-ACTININ-BINDING PROTEIN"/>
    <property type="match status" value="1"/>
</dbReference>
<organism evidence="2 3">
    <name type="scientific">Nothobranchius furzeri</name>
    <name type="common">Turquoise killifish</name>
    <dbReference type="NCBI Taxonomy" id="105023"/>
    <lineage>
        <taxon>Eukaryota</taxon>
        <taxon>Metazoa</taxon>
        <taxon>Chordata</taxon>
        <taxon>Craniata</taxon>
        <taxon>Vertebrata</taxon>
        <taxon>Euteleostomi</taxon>
        <taxon>Actinopterygii</taxon>
        <taxon>Neopterygii</taxon>
        <taxon>Teleostei</taxon>
        <taxon>Neoteleostei</taxon>
        <taxon>Acanthomorphata</taxon>
        <taxon>Ovalentaria</taxon>
        <taxon>Atherinomorphae</taxon>
        <taxon>Cyprinodontiformes</taxon>
        <taxon>Nothobranchiidae</taxon>
        <taxon>Nothobranchius</taxon>
    </lineage>
</organism>
<feature type="region of interest" description="Disordered" evidence="1">
    <location>
        <begin position="54"/>
        <end position="76"/>
    </location>
</feature>
<protein>
    <recommendedName>
        <fullName evidence="4">Afadin- and alpha-actinin-binding protein-like</fullName>
    </recommendedName>
</protein>
<reference evidence="2" key="2">
    <citation type="submission" date="2025-09" db="UniProtKB">
        <authorList>
            <consortium name="Ensembl"/>
        </authorList>
    </citation>
    <scope>IDENTIFICATION</scope>
</reference>
<keyword evidence="3" id="KW-1185">Reference proteome</keyword>
<dbReference type="RefSeq" id="XP_054599968.2">
    <property type="nucleotide sequence ID" value="XM_054743993.2"/>
</dbReference>
<evidence type="ECO:0000256" key="1">
    <source>
        <dbReference type="SAM" id="MobiDB-lite"/>
    </source>
</evidence>
<proteinExistence type="predicted"/>
<dbReference type="Ensembl" id="ENSNFUT00015020255.1">
    <property type="protein sequence ID" value="ENSNFUP00015019344.1"/>
    <property type="gene ID" value="ENSNFUG00015009370.1"/>
</dbReference>
<dbReference type="InterPro" id="IPR052300">
    <property type="entry name" value="Adhesion_Centrosome_assoc"/>
</dbReference>
<accession>A0A8C6LD36</accession>
<dbReference type="GeneTree" id="ENSGT00940000177102"/>
<dbReference type="GeneID" id="107372763"/>
<dbReference type="AlphaFoldDB" id="A0A8C6LD36"/>
<evidence type="ECO:0000313" key="3">
    <source>
        <dbReference type="Proteomes" id="UP000694548"/>
    </source>
</evidence>